<dbReference type="EMBL" id="AP027729">
    <property type="protein sequence ID" value="BDZ40780.1"/>
    <property type="molecule type" value="Genomic_DNA"/>
</dbReference>
<keyword evidence="2" id="KW-1185">Reference proteome</keyword>
<gene>
    <name evidence="1" type="ORF">GCM10025865_00790</name>
</gene>
<name>A0ABM8FYF0_9CELL</name>
<organism evidence="1 2">
    <name type="scientific">Paraoerskovia sediminicola</name>
    <dbReference type="NCBI Taxonomy" id="1138587"/>
    <lineage>
        <taxon>Bacteria</taxon>
        <taxon>Bacillati</taxon>
        <taxon>Actinomycetota</taxon>
        <taxon>Actinomycetes</taxon>
        <taxon>Micrococcales</taxon>
        <taxon>Cellulomonadaceae</taxon>
        <taxon>Paraoerskovia</taxon>
    </lineage>
</organism>
<protein>
    <submittedName>
        <fullName evidence="1">Uncharacterized protein</fullName>
    </submittedName>
</protein>
<proteinExistence type="predicted"/>
<reference evidence="2" key="1">
    <citation type="journal article" date="2019" name="Int. J. Syst. Evol. Microbiol.">
        <title>The Global Catalogue of Microorganisms (GCM) 10K type strain sequencing project: providing services to taxonomists for standard genome sequencing and annotation.</title>
        <authorList>
            <consortium name="The Broad Institute Genomics Platform"/>
            <consortium name="The Broad Institute Genome Sequencing Center for Infectious Disease"/>
            <person name="Wu L."/>
            <person name="Ma J."/>
        </authorList>
    </citation>
    <scope>NUCLEOTIDE SEQUENCE [LARGE SCALE GENOMIC DNA]</scope>
    <source>
        <strain evidence="2">NBRC 108565</strain>
    </source>
</reference>
<dbReference type="Proteomes" id="UP001321475">
    <property type="component" value="Chromosome"/>
</dbReference>
<accession>A0ABM8FYF0</accession>
<evidence type="ECO:0000313" key="1">
    <source>
        <dbReference type="EMBL" id="BDZ40780.1"/>
    </source>
</evidence>
<dbReference type="RefSeq" id="WP_286218111.1">
    <property type="nucleotide sequence ID" value="NZ_AP027729.1"/>
</dbReference>
<evidence type="ECO:0000313" key="2">
    <source>
        <dbReference type="Proteomes" id="UP001321475"/>
    </source>
</evidence>
<sequence length="68" mass="6863">MVKIEAGPAARQVSVNVIGAALEYAHSNGGLTPNDIIELGCMTPDCLTVGTLDAVAQMAGVDPLGLLV</sequence>